<dbReference type="RefSeq" id="WP_156006428.1">
    <property type="nucleotide sequence ID" value="NZ_CP045483.1"/>
</dbReference>
<dbReference type="KEGG" id="sazo:D1868_05795"/>
<gene>
    <name evidence="1" type="ORF">D1868_05795</name>
</gene>
<name>A0A650CP34_9CREN</name>
<reference evidence="1 2" key="1">
    <citation type="submission" date="2019-10" db="EMBL/GenBank/DDBJ databases">
        <title>Genome Sequences from Six Type Strain Members of the Archaeal Family Sulfolobaceae: Acidianus ambivalens, Acidianus infernus, Metallosphaera prunae, Stygiolobus azoricus, Sulfolobus metallicus, and Sulfurisphaera ohwakuensis.</title>
        <authorList>
            <person name="Counts J.A."/>
            <person name="Kelly R.M."/>
        </authorList>
    </citation>
    <scope>NUCLEOTIDE SEQUENCE [LARGE SCALE GENOMIC DNA]</scope>
    <source>
        <strain evidence="1 2">FC6</strain>
    </source>
</reference>
<dbReference type="EMBL" id="CP045483">
    <property type="protein sequence ID" value="QGR19548.1"/>
    <property type="molecule type" value="Genomic_DNA"/>
</dbReference>
<dbReference type="OrthoDB" id="33816at2157"/>
<sequence length="184" mass="21278">MRLGIENIDKILEGNERVEFYGDWESVLFLAHRAVAASAPINVVIVQEFGKFDPFLVKKFQRITGNYGEIVIRRAFKAEDVKPTIDSFQGEVIVIDPYFHRKYYTVITSALRRNVWVFTREVNGLPQGGAFNHHSMHVIVRVSSSKWGYRFYIKKHPLMQELEIPISFEGIYRGGENKGLLAWV</sequence>
<dbReference type="GeneID" id="42798563"/>
<keyword evidence="2" id="KW-1185">Reference proteome</keyword>
<evidence type="ECO:0000313" key="2">
    <source>
        <dbReference type="Proteomes" id="UP000423396"/>
    </source>
</evidence>
<dbReference type="Proteomes" id="UP000423396">
    <property type="component" value="Chromosome"/>
</dbReference>
<dbReference type="AlphaFoldDB" id="A0A650CP34"/>
<organism evidence="1 2">
    <name type="scientific">Stygiolobus azoricus</name>
    <dbReference type="NCBI Taxonomy" id="41675"/>
    <lineage>
        <taxon>Archaea</taxon>
        <taxon>Thermoproteota</taxon>
        <taxon>Thermoprotei</taxon>
        <taxon>Sulfolobales</taxon>
        <taxon>Sulfolobaceae</taxon>
        <taxon>Stygiolobus</taxon>
    </lineage>
</organism>
<protein>
    <submittedName>
        <fullName evidence="1">Uncharacterized protein</fullName>
    </submittedName>
</protein>
<proteinExistence type="predicted"/>
<evidence type="ECO:0000313" key="1">
    <source>
        <dbReference type="EMBL" id="QGR19548.1"/>
    </source>
</evidence>
<accession>A0A650CP34</accession>